<protein>
    <submittedName>
        <fullName evidence="3 4">Cell surface protein</fullName>
        <ecNumber evidence="3">3.4.22.15</ecNumber>
    </submittedName>
</protein>
<feature type="signal peptide" evidence="1">
    <location>
        <begin position="1"/>
        <end position="30"/>
    </location>
</feature>
<sequence length="803" mass="87427">MRKYKSKKLSKLLALLTVCFLIVSTIPVSAEKHKTLDGVETAEYSESYLQYLEDVKNGDTAKYNGVIPFPHEMEGTTLRNKGRSSLPSAYKSSVAYNPMNLGLTTPAKNQGSLNTCWSFSGMSTLEAYLKLKGYGTYDLSEEHLRWWATGGKYGWNLDDMSGSSNVTAIGYLTSWAGPKLEKDIPYNLKSEAQGATKPSNMDTAPTQFNVTDVVRLNKDKETVKNAIMQYGSVTSGYAHYSTYFNKDETAYNCTYKRATLNHAVAIVGWDDNYSKDNFASDAKPESNGAWLVKSSWGEFNSMKGFFWISYEDKTLLTDTDNYAMKSVSKPDSDKKMYQLEYAGLSKIMSNKVTAANVFDFSRDSEKLDSVMFETDSVGAKYEVYYAPVVNGVPQNNSMTKLASGTVSYSGYINVPTNSYSLPKGKGAIVVVIDNTANPNREKSTLAYETDIDGYYLYEAKANLGESYILQNNKFEDINTYSEFSPCNFVIKAITKTSSGQATSGESLTGADRYETAVKVSQKGWTSSQNAVLVNGDAIVDALTATPFTAAIDSPILLTGKDNLDSKTKAELQRLGTKKVYLIGGEYSLSKNVQTQLSNMGISVERISGSDRYKTSISLAQKLNSIKSVSQVAVANGVNGLADAISIGAVAADNNMPIILTNEKSELQGADEFLKSSKITKSYIIGGTATLSSNLESKLSNPTRLAGSNRNETNAKIIDKFYPSSDLKYAFVVKDGSKSQGDLIDGLAVGALGAKTDSPVVIVGNKLDESQKNVLKSKKIETPIRVGGNGNESAFNELNTLLGK</sequence>
<evidence type="ECO:0000259" key="2">
    <source>
        <dbReference type="SMART" id="SM00645"/>
    </source>
</evidence>
<dbReference type="Gene3D" id="3.40.50.12090">
    <property type="match status" value="2"/>
</dbReference>
<keyword evidence="4" id="KW-0645">Protease</keyword>
<keyword evidence="3" id="KW-0378">Hydrolase</keyword>
<evidence type="ECO:0000313" key="5">
    <source>
        <dbReference type="EMBL" id="CDS95561.1"/>
    </source>
</evidence>
<dbReference type="PANTHER" id="PTHR30032:SF8">
    <property type="entry name" value="GERMINATION-SPECIFIC N-ACETYLMURAMOYL-L-ALANINE AMIDASE"/>
    <property type="match status" value="1"/>
</dbReference>
<name>A0A069AJT9_CLODI</name>
<dbReference type="InterPro" id="IPR051922">
    <property type="entry name" value="Bact_Sporulation_Assoc"/>
</dbReference>
<gene>
    <name evidence="3" type="primary">cwp</name>
    <name evidence="5" type="ORF">BN1095_20203</name>
    <name evidence="3" type="ORF">BN1096_700003</name>
    <name evidence="4" type="ORF">BN1097_710003</name>
</gene>
<evidence type="ECO:0000256" key="1">
    <source>
        <dbReference type="SAM" id="SignalP"/>
    </source>
</evidence>
<evidence type="ECO:0000313" key="4">
    <source>
        <dbReference type="EMBL" id="CDS89132.1"/>
    </source>
</evidence>
<dbReference type="InterPro" id="IPR025660">
    <property type="entry name" value="Pept_his_AS"/>
</dbReference>
<dbReference type="EMBL" id="LK932411">
    <property type="protein sequence ID" value="CDS89132.1"/>
    <property type="molecule type" value="Genomic_DNA"/>
</dbReference>
<feature type="chain" id="PRO_5013440333" evidence="1">
    <location>
        <begin position="31"/>
        <end position="803"/>
    </location>
</feature>
<dbReference type="SMART" id="SM00645">
    <property type="entry name" value="Pept_C1"/>
    <property type="match status" value="1"/>
</dbReference>
<dbReference type="PROSITE" id="PS00639">
    <property type="entry name" value="THIOL_PROTEASE_HIS"/>
    <property type="match status" value="1"/>
</dbReference>
<organism evidence="3">
    <name type="scientific">Clostridioides difficile</name>
    <name type="common">Peptoclostridium difficile</name>
    <dbReference type="NCBI Taxonomy" id="1496"/>
    <lineage>
        <taxon>Bacteria</taxon>
        <taxon>Bacillati</taxon>
        <taxon>Bacillota</taxon>
        <taxon>Clostridia</taxon>
        <taxon>Peptostreptococcales</taxon>
        <taxon>Peptostreptococcaceae</taxon>
        <taxon>Clostridioides</taxon>
    </lineage>
</organism>
<dbReference type="Pfam" id="PF04122">
    <property type="entry name" value="CW_binding_2"/>
    <property type="match status" value="3"/>
</dbReference>
<accession>A0A069AJT9</accession>
<dbReference type="InterPro" id="IPR038765">
    <property type="entry name" value="Papain-like_cys_pep_sf"/>
</dbReference>
<dbReference type="Pfam" id="PF18560">
    <property type="entry name" value="Lectin_like"/>
    <property type="match status" value="1"/>
</dbReference>
<dbReference type="EC" id="3.4.22.15" evidence="3"/>
<dbReference type="SUPFAM" id="SSF54001">
    <property type="entry name" value="Cysteine proteinases"/>
    <property type="match status" value="1"/>
</dbReference>
<dbReference type="InterPro" id="IPR040528">
    <property type="entry name" value="Lectin-like"/>
</dbReference>
<dbReference type="FunFam" id="3.40.50.12090:FF:000001">
    <property type="entry name" value="Cell surface protein"/>
    <property type="match status" value="1"/>
</dbReference>
<dbReference type="InterPro" id="IPR000668">
    <property type="entry name" value="Peptidase_C1A_C"/>
</dbReference>
<dbReference type="CDD" id="cd02619">
    <property type="entry name" value="Peptidase_C1"/>
    <property type="match status" value="1"/>
</dbReference>
<feature type="domain" description="Peptidase C1A papain C-terminal" evidence="2">
    <location>
        <begin position="90"/>
        <end position="325"/>
    </location>
</feature>
<dbReference type="Gene3D" id="3.90.70.10">
    <property type="entry name" value="Cysteine proteinases"/>
    <property type="match status" value="1"/>
</dbReference>
<reference evidence="3" key="1">
    <citation type="submission" date="2014-07" db="EMBL/GenBank/DDBJ databases">
        <authorList>
            <person name="Monot Marc"/>
        </authorList>
    </citation>
    <scope>NUCLEOTIDE SEQUENCE</scope>
    <source>
        <strain evidence="5">7032989</strain>
        <strain evidence="4">7032994</strain>
    </source>
</reference>
<dbReference type="InterPro" id="IPR007253">
    <property type="entry name" value="Cell_wall-bd_2"/>
</dbReference>
<dbReference type="EMBL" id="LK932525">
    <property type="protein sequence ID" value="CDS88492.1"/>
    <property type="molecule type" value="Genomic_DNA"/>
</dbReference>
<keyword evidence="1" id="KW-0732">Signal</keyword>
<dbReference type="AlphaFoldDB" id="A0A069AJT9"/>
<dbReference type="RefSeq" id="WP_021367144.1">
    <property type="nucleotide sequence ID" value="NZ_BBYB01000112.1"/>
</dbReference>
<dbReference type="EMBL" id="LK932849">
    <property type="protein sequence ID" value="CDS95561.1"/>
    <property type="molecule type" value="Genomic_DNA"/>
</dbReference>
<dbReference type="GO" id="GO:0004197">
    <property type="term" value="F:cysteine-type endopeptidase activity"/>
    <property type="evidence" value="ECO:0007669"/>
    <property type="project" value="UniProtKB-EC"/>
</dbReference>
<proteinExistence type="predicted"/>
<dbReference type="Pfam" id="PF00112">
    <property type="entry name" value="Peptidase_C1"/>
    <property type="match status" value="1"/>
</dbReference>
<evidence type="ECO:0000313" key="3">
    <source>
        <dbReference type="EMBL" id="CDS88492.1"/>
    </source>
</evidence>
<dbReference type="PANTHER" id="PTHR30032">
    <property type="entry name" value="N-ACETYLMURAMOYL-L-ALANINE AMIDASE-RELATED"/>
    <property type="match status" value="1"/>
</dbReference>
<dbReference type="GO" id="GO:0006508">
    <property type="term" value="P:proteolysis"/>
    <property type="evidence" value="ECO:0007669"/>
    <property type="project" value="UniProtKB-KW"/>
</dbReference>